<dbReference type="Gene3D" id="1.20.5.1160">
    <property type="entry name" value="Vasodilator-stimulated phosphoprotein"/>
    <property type="match status" value="1"/>
</dbReference>
<reference evidence="3" key="1">
    <citation type="journal article" date="2013" name="Science">
        <title>The Amborella genome and the evolution of flowering plants.</title>
        <authorList>
            <consortium name="Amborella Genome Project"/>
        </authorList>
    </citation>
    <scope>NUCLEOTIDE SEQUENCE [LARGE SCALE GENOMIC DNA]</scope>
</reference>
<dbReference type="HOGENOM" id="CLU_101536_0_0_1"/>
<evidence type="ECO:0000313" key="3">
    <source>
        <dbReference type="Proteomes" id="UP000017836"/>
    </source>
</evidence>
<proteinExistence type="predicted"/>
<keyword evidence="1" id="KW-0175">Coiled coil</keyword>
<keyword evidence="3" id="KW-1185">Reference proteome</keyword>
<feature type="coiled-coil region" evidence="1">
    <location>
        <begin position="189"/>
        <end position="223"/>
    </location>
</feature>
<evidence type="ECO:0000256" key="1">
    <source>
        <dbReference type="SAM" id="Coils"/>
    </source>
</evidence>
<sequence>MRVEPIPVVYESSSQAFRMTVHLICMFLVMPTFPGRVCHQRGLPQTSFEITLLWTPIVIEEWGSRATRVIGKEEEEGISLSQYEDRYKALFRDIATLTEHDEGVMQELRTAYLDEDRSSTDEVASLHAERDSAVEERDSIAEDFEHLRQNFDRMVAERDSLRDELERVRLVPFSSFVAPTLPGPSLDRIRDLERRVDRYRSERNSTKDECHELKEDVKGLMDRCGRLSGLLLAVGGNPSLANVNPYVRVPLPSSVQSQSQSQACTQMTRGLRRVRLRLEGEASSRTAGVEEDSISIM</sequence>
<protein>
    <submittedName>
        <fullName evidence="2">Uncharacterized protein</fullName>
    </submittedName>
</protein>
<organism evidence="2 3">
    <name type="scientific">Amborella trichopoda</name>
    <dbReference type="NCBI Taxonomy" id="13333"/>
    <lineage>
        <taxon>Eukaryota</taxon>
        <taxon>Viridiplantae</taxon>
        <taxon>Streptophyta</taxon>
        <taxon>Embryophyta</taxon>
        <taxon>Tracheophyta</taxon>
        <taxon>Spermatophyta</taxon>
        <taxon>Magnoliopsida</taxon>
        <taxon>Amborellales</taxon>
        <taxon>Amborellaceae</taxon>
        <taxon>Amborella</taxon>
    </lineage>
</organism>
<dbReference type="Proteomes" id="UP000017836">
    <property type="component" value="Unassembled WGS sequence"/>
</dbReference>
<dbReference type="AlphaFoldDB" id="W1PQE8"/>
<evidence type="ECO:0000313" key="2">
    <source>
        <dbReference type="EMBL" id="ERN12247.1"/>
    </source>
</evidence>
<name>W1PQE8_AMBTC</name>
<dbReference type="Gramene" id="ERN12247">
    <property type="protein sequence ID" value="ERN12247"/>
    <property type="gene ID" value="AMTR_s00034p00225090"/>
</dbReference>
<dbReference type="EMBL" id="KI392616">
    <property type="protein sequence ID" value="ERN12247.1"/>
    <property type="molecule type" value="Genomic_DNA"/>
</dbReference>
<gene>
    <name evidence="2" type="ORF">AMTR_s00034p00225090</name>
</gene>
<accession>W1PQE8</accession>